<evidence type="ECO:0000313" key="3">
    <source>
        <dbReference type="Proteomes" id="UP001373714"/>
    </source>
</evidence>
<feature type="transmembrane region" description="Helical" evidence="1">
    <location>
        <begin position="81"/>
        <end position="100"/>
    </location>
</feature>
<dbReference type="InterPro" id="IPR036259">
    <property type="entry name" value="MFS_trans_sf"/>
</dbReference>
<sequence length="265" mass="27594">MLLSMLKLVFKHPLLVQASLNGGFLAATFMLYWTTLTFLLASPPYTFASSIIGLFGLIGIAAILITPWTARCVIDRFHPQLSVLLGSGTVLIGQVIGTYAGKASVSAPVLQAWFIDLGISTAQVANRAGIYQLDASSRNRINSVYMLAVFIGQVMGTGIGAKTYAVGGWLASGSASVGITVLGLLVALGRGPHARGWLGWDGGSSFKLQPQVQRAEEQSGPGVAPVDAHITSSSRVPDSYATIAAISNQDRDGGASGSVEKTALA</sequence>
<proteinExistence type="predicted"/>
<dbReference type="Proteomes" id="UP001373714">
    <property type="component" value="Unassembled WGS sequence"/>
</dbReference>
<organism evidence="2 3">
    <name type="scientific">Orbilia blumenaviensis</name>
    <dbReference type="NCBI Taxonomy" id="1796055"/>
    <lineage>
        <taxon>Eukaryota</taxon>
        <taxon>Fungi</taxon>
        <taxon>Dikarya</taxon>
        <taxon>Ascomycota</taxon>
        <taxon>Pezizomycotina</taxon>
        <taxon>Orbiliomycetes</taxon>
        <taxon>Orbiliales</taxon>
        <taxon>Orbiliaceae</taxon>
        <taxon>Orbilia</taxon>
    </lineage>
</organism>
<feature type="transmembrane region" description="Helical" evidence="1">
    <location>
        <begin position="47"/>
        <end position="69"/>
    </location>
</feature>
<accession>A0AAV9VBH6</accession>
<feature type="transmembrane region" description="Helical" evidence="1">
    <location>
        <begin position="20"/>
        <end position="41"/>
    </location>
</feature>
<dbReference type="AlphaFoldDB" id="A0AAV9VBH6"/>
<keyword evidence="1" id="KW-0812">Transmembrane</keyword>
<dbReference type="EMBL" id="JAVHNS010000004">
    <property type="protein sequence ID" value="KAK6358481.1"/>
    <property type="molecule type" value="Genomic_DNA"/>
</dbReference>
<feature type="transmembrane region" description="Helical" evidence="1">
    <location>
        <begin position="143"/>
        <end position="161"/>
    </location>
</feature>
<reference evidence="2 3" key="1">
    <citation type="submission" date="2019-10" db="EMBL/GenBank/DDBJ databases">
        <authorList>
            <person name="Palmer J.M."/>
        </authorList>
    </citation>
    <scope>NUCLEOTIDE SEQUENCE [LARGE SCALE GENOMIC DNA]</scope>
    <source>
        <strain evidence="2 3">TWF730</strain>
    </source>
</reference>
<protein>
    <submittedName>
        <fullName evidence="2">Uncharacterized protein</fullName>
    </submittedName>
</protein>
<evidence type="ECO:0000256" key="1">
    <source>
        <dbReference type="SAM" id="Phobius"/>
    </source>
</evidence>
<feature type="transmembrane region" description="Helical" evidence="1">
    <location>
        <begin position="112"/>
        <end position="131"/>
    </location>
</feature>
<keyword evidence="1" id="KW-1133">Transmembrane helix</keyword>
<comment type="caution">
    <text evidence="2">The sequence shown here is derived from an EMBL/GenBank/DDBJ whole genome shotgun (WGS) entry which is preliminary data.</text>
</comment>
<name>A0AAV9VBH6_9PEZI</name>
<keyword evidence="3" id="KW-1185">Reference proteome</keyword>
<dbReference type="SUPFAM" id="SSF103473">
    <property type="entry name" value="MFS general substrate transporter"/>
    <property type="match status" value="1"/>
</dbReference>
<feature type="transmembrane region" description="Helical" evidence="1">
    <location>
        <begin position="167"/>
        <end position="188"/>
    </location>
</feature>
<evidence type="ECO:0000313" key="2">
    <source>
        <dbReference type="EMBL" id="KAK6358481.1"/>
    </source>
</evidence>
<dbReference type="PANTHER" id="PTHR42910:SF1">
    <property type="entry name" value="MAJOR FACILITATOR SUPERFAMILY (MFS) PROFILE DOMAIN-CONTAINING PROTEIN"/>
    <property type="match status" value="1"/>
</dbReference>
<dbReference type="PANTHER" id="PTHR42910">
    <property type="entry name" value="TRANSPORTER SCO4007-RELATED"/>
    <property type="match status" value="1"/>
</dbReference>
<gene>
    <name evidence="2" type="ORF">TWF730_007815</name>
</gene>
<keyword evidence="1" id="KW-0472">Membrane</keyword>